<dbReference type="RefSeq" id="XP_001581681.1">
    <property type="nucleotide sequence ID" value="XM_001581631.1"/>
</dbReference>
<evidence type="ECO:0000313" key="1">
    <source>
        <dbReference type="EMBL" id="EAY20695.1"/>
    </source>
</evidence>
<dbReference type="VEuPathDB" id="TrichDB:TVAG_163910"/>
<dbReference type="KEGG" id="tva:5466238"/>
<dbReference type="Proteomes" id="UP000001542">
    <property type="component" value="Unassembled WGS sequence"/>
</dbReference>
<organism evidence="1 2">
    <name type="scientific">Trichomonas vaginalis (strain ATCC PRA-98 / G3)</name>
    <dbReference type="NCBI Taxonomy" id="412133"/>
    <lineage>
        <taxon>Eukaryota</taxon>
        <taxon>Metamonada</taxon>
        <taxon>Parabasalia</taxon>
        <taxon>Trichomonadida</taxon>
        <taxon>Trichomonadidae</taxon>
        <taxon>Trichomonas</taxon>
    </lineage>
</organism>
<keyword evidence="2" id="KW-1185">Reference proteome</keyword>
<accession>A2DG68</accession>
<reference evidence="1" key="2">
    <citation type="journal article" date="2007" name="Science">
        <title>Draft genome sequence of the sexually transmitted pathogen Trichomonas vaginalis.</title>
        <authorList>
            <person name="Carlton J.M."/>
            <person name="Hirt R.P."/>
            <person name="Silva J.C."/>
            <person name="Delcher A.L."/>
            <person name="Schatz M."/>
            <person name="Zhao Q."/>
            <person name="Wortman J.R."/>
            <person name="Bidwell S.L."/>
            <person name="Alsmark U.C.M."/>
            <person name="Besteiro S."/>
            <person name="Sicheritz-Ponten T."/>
            <person name="Noel C.J."/>
            <person name="Dacks J.B."/>
            <person name="Foster P.G."/>
            <person name="Simillion C."/>
            <person name="Van de Peer Y."/>
            <person name="Miranda-Saavedra D."/>
            <person name="Barton G.J."/>
            <person name="Westrop G.D."/>
            <person name="Mueller S."/>
            <person name="Dessi D."/>
            <person name="Fiori P.L."/>
            <person name="Ren Q."/>
            <person name="Paulsen I."/>
            <person name="Zhang H."/>
            <person name="Bastida-Corcuera F.D."/>
            <person name="Simoes-Barbosa A."/>
            <person name="Brown M.T."/>
            <person name="Hayes R.D."/>
            <person name="Mukherjee M."/>
            <person name="Okumura C.Y."/>
            <person name="Schneider R."/>
            <person name="Smith A.J."/>
            <person name="Vanacova S."/>
            <person name="Villalvazo M."/>
            <person name="Haas B.J."/>
            <person name="Pertea M."/>
            <person name="Feldblyum T.V."/>
            <person name="Utterback T.R."/>
            <person name="Shu C.L."/>
            <person name="Osoegawa K."/>
            <person name="de Jong P.J."/>
            <person name="Hrdy I."/>
            <person name="Horvathova L."/>
            <person name="Zubacova Z."/>
            <person name="Dolezal P."/>
            <person name="Malik S.B."/>
            <person name="Logsdon J.M. Jr."/>
            <person name="Henze K."/>
            <person name="Gupta A."/>
            <person name="Wang C.C."/>
            <person name="Dunne R.L."/>
            <person name="Upcroft J.A."/>
            <person name="Upcroft P."/>
            <person name="White O."/>
            <person name="Salzberg S.L."/>
            <person name="Tang P."/>
            <person name="Chiu C.-H."/>
            <person name="Lee Y.-S."/>
            <person name="Embley T.M."/>
            <person name="Coombs G.H."/>
            <person name="Mottram J.C."/>
            <person name="Tachezy J."/>
            <person name="Fraser-Liggett C.M."/>
            <person name="Johnson P.J."/>
        </authorList>
    </citation>
    <scope>NUCLEOTIDE SEQUENCE [LARGE SCALE GENOMIC DNA]</scope>
    <source>
        <strain evidence="1">G3</strain>
    </source>
</reference>
<dbReference type="EMBL" id="DS113196">
    <property type="protein sequence ID" value="EAY20695.1"/>
    <property type="molecule type" value="Genomic_DNA"/>
</dbReference>
<protein>
    <submittedName>
        <fullName evidence="1">Uncharacterized protein</fullName>
    </submittedName>
</protein>
<dbReference type="VEuPathDB" id="TrichDB:TVAGG3_0954020"/>
<sequence>MIPYRVLVLTEDGTELFDYNYGEIENGCLVPILQTIEQIDASSKKEPKTIMCMDMGDYNISISTCKSLYFASVINESENRDHKSLNTLFSIFIGHGYSRYVASHRKSRDPRQFFDFEDSTFLKFEKELQMFLNPDITNYVAFFINGNLEYDYGKFPDNFKNFDDQVEVQAIMGDLSEICRTEEFAAYQNRSEVVVLPFFKHLQIGFLNNKPLDENDIFVTEKQTQIIIAKYTIPSIFIKKDPNEDEEEEENAEEADN</sequence>
<name>A2DG68_TRIV3</name>
<reference evidence="1" key="1">
    <citation type="submission" date="2006-10" db="EMBL/GenBank/DDBJ databases">
        <authorList>
            <person name="Amadeo P."/>
            <person name="Zhao Q."/>
            <person name="Wortman J."/>
            <person name="Fraser-Liggett C."/>
            <person name="Carlton J."/>
        </authorList>
    </citation>
    <scope>NUCLEOTIDE SEQUENCE</scope>
    <source>
        <strain evidence="1">G3</strain>
    </source>
</reference>
<dbReference type="AlphaFoldDB" id="A2DG68"/>
<evidence type="ECO:0000313" key="2">
    <source>
        <dbReference type="Proteomes" id="UP000001542"/>
    </source>
</evidence>
<proteinExistence type="predicted"/>
<dbReference type="InParanoid" id="A2DG68"/>
<gene>
    <name evidence="1" type="ORF">TVAG_163910</name>
</gene>